<proteinExistence type="predicted"/>
<feature type="domain" description="Heterokaryon incompatibility" evidence="2">
    <location>
        <begin position="193"/>
        <end position="366"/>
    </location>
</feature>
<sequence>MPLLSQTTNNACPTCLSLLLKDDYVDNGLRIPLSELRASATSTSPCSACLLLWQAVCTGMKPPTQRPDMAYRSMRLEGRPLTYWDPLVIHVYPDRVAWGKTVQTLQLYITNDDKPTPWKLIGRGYHISEHGLSDNCVSLAREWLDMCVNTKGKHKNCPPVSIPELPTRVVFVGDHHSTAPRLVLSSPGQRAHYAALSHCWGGSTPTMTTTDNLHLYTVSLPTDQLPRTFLDAIKVARALRIEYIWIDSLCIVQDSPEDWQREASRMAQVYANAHVTISADAAADSAAGFLDAPSRQVPATFTLPYKESVGAPGPGVAHVRQRGFLAEELPFHTWTSRNEDEDEDGRDSDADSGRSKLSTRGWVFQERLLSPRTLHFARNEMAWECRSVCECECSATSLRTLRTRSVMKHFLQPPHNEGDADSNANRNGNVSSAESSWRVDIIPAYTQLDLTVQTDRLPAIAGLAQAAETLRRNDRYVAGLWRNSLRDDLLWAVSVNALGKTSRRIVGGGAPTWSWASVTGSITYHIKSGAEMDPGLSVLDVGVSAEGLRTSPVLSIRGHLIKVDLGTPWSHNMANATPDIGLTVVRDVLNMTEDIEDLAKASCHYGLIFGSSAKGNGPFGLLLRGGGDQNLISSGQPDGSRSSGVNMKTPFRRIGYVQGYRAARRIRRWGSGGWDSDSDDFFDENDHGPVFTPGGMKDEKRQRWLEGVLQGETTTLKIA</sequence>
<dbReference type="PANTHER" id="PTHR33112">
    <property type="entry name" value="DOMAIN PROTEIN, PUTATIVE-RELATED"/>
    <property type="match status" value="1"/>
</dbReference>
<gene>
    <name evidence="3" type="ORF">SODALDRAFT_306039</name>
</gene>
<organism evidence="3 4">
    <name type="scientific">Sodiomyces alkalinus (strain CBS 110278 / VKM F-3762 / F11)</name>
    <name type="common">Alkaliphilic filamentous fungus</name>
    <dbReference type="NCBI Taxonomy" id="1314773"/>
    <lineage>
        <taxon>Eukaryota</taxon>
        <taxon>Fungi</taxon>
        <taxon>Dikarya</taxon>
        <taxon>Ascomycota</taxon>
        <taxon>Pezizomycotina</taxon>
        <taxon>Sordariomycetes</taxon>
        <taxon>Hypocreomycetidae</taxon>
        <taxon>Glomerellales</taxon>
        <taxon>Plectosphaerellaceae</taxon>
        <taxon>Sodiomyces</taxon>
    </lineage>
</organism>
<dbReference type="EMBL" id="ML119051">
    <property type="protein sequence ID" value="ROT43781.1"/>
    <property type="molecule type" value="Genomic_DNA"/>
</dbReference>
<reference evidence="3 4" key="1">
    <citation type="journal article" date="2018" name="Mol. Ecol.">
        <title>The obligate alkalophilic soda-lake fungus Sodiomyces alkalinus has shifted to a protein diet.</title>
        <authorList>
            <person name="Grum-Grzhimaylo A.A."/>
            <person name="Falkoski D.L."/>
            <person name="van den Heuvel J."/>
            <person name="Valero-Jimenez C.A."/>
            <person name="Min B."/>
            <person name="Choi I.G."/>
            <person name="Lipzen A."/>
            <person name="Daum C.G."/>
            <person name="Aanen D.K."/>
            <person name="Tsang A."/>
            <person name="Henrissat B."/>
            <person name="Bilanenko E.N."/>
            <person name="de Vries R.P."/>
            <person name="van Kan J.A.L."/>
            <person name="Grigoriev I.V."/>
            <person name="Debets A.J.M."/>
        </authorList>
    </citation>
    <scope>NUCLEOTIDE SEQUENCE [LARGE SCALE GENOMIC DNA]</scope>
    <source>
        <strain evidence="3 4">F11</strain>
    </source>
</reference>
<evidence type="ECO:0000259" key="2">
    <source>
        <dbReference type="Pfam" id="PF06985"/>
    </source>
</evidence>
<dbReference type="GeneID" id="39577508"/>
<dbReference type="Proteomes" id="UP000272025">
    <property type="component" value="Unassembled WGS sequence"/>
</dbReference>
<protein>
    <submittedName>
        <fullName evidence="3">HET-domain-containing protein</fullName>
    </submittedName>
</protein>
<dbReference type="InterPro" id="IPR010730">
    <property type="entry name" value="HET"/>
</dbReference>
<dbReference type="Pfam" id="PF06985">
    <property type="entry name" value="HET"/>
    <property type="match status" value="1"/>
</dbReference>
<dbReference type="OrthoDB" id="3486565at2759"/>
<keyword evidence="4" id="KW-1185">Reference proteome</keyword>
<dbReference type="RefSeq" id="XP_028471587.1">
    <property type="nucleotide sequence ID" value="XM_028609030.1"/>
</dbReference>
<dbReference type="AlphaFoldDB" id="A0A3N2QAK4"/>
<accession>A0A3N2QAK4</accession>
<name>A0A3N2QAK4_SODAK</name>
<feature type="region of interest" description="Disordered" evidence="1">
    <location>
        <begin position="335"/>
        <end position="356"/>
    </location>
</feature>
<evidence type="ECO:0000256" key="1">
    <source>
        <dbReference type="SAM" id="MobiDB-lite"/>
    </source>
</evidence>
<evidence type="ECO:0000313" key="3">
    <source>
        <dbReference type="EMBL" id="ROT43781.1"/>
    </source>
</evidence>
<dbReference type="PANTHER" id="PTHR33112:SF16">
    <property type="entry name" value="HETEROKARYON INCOMPATIBILITY DOMAIN-CONTAINING PROTEIN"/>
    <property type="match status" value="1"/>
</dbReference>
<evidence type="ECO:0000313" key="4">
    <source>
        <dbReference type="Proteomes" id="UP000272025"/>
    </source>
</evidence>